<dbReference type="NCBIfam" id="TIGR00341">
    <property type="entry name" value="TIGR00341 family protein"/>
    <property type="match status" value="1"/>
</dbReference>
<evidence type="ECO:0000313" key="3">
    <source>
        <dbReference type="Proteomes" id="UP000316008"/>
    </source>
</evidence>
<comment type="caution">
    <text evidence="2">The sequence shown here is derived from an EMBL/GenBank/DDBJ whole genome shotgun (WGS) entry which is preliminary data.</text>
</comment>
<keyword evidence="3" id="KW-1185">Reference proteome</keyword>
<dbReference type="PANTHER" id="PTHR20992:SF9">
    <property type="entry name" value="AT15442P-RELATED"/>
    <property type="match status" value="1"/>
</dbReference>
<dbReference type="PANTHER" id="PTHR20992">
    <property type="entry name" value="AT15442P-RELATED"/>
    <property type="match status" value="1"/>
</dbReference>
<keyword evidence="1" id="KW-0812">Transmembrane</keyword>
<feature type="transmembrane region" description="Helical" evidence="1">
    <location>
        <begin position="99"/>
        <end position="118"/>
    </location>
</feature>
<dbReference type="Pfam" id="PF04087">
    <property type="entry name" value="DUF389"/>
    <property type="match status" value="1"/>
</dbReference>
<dbReference type="RefSeq" id="WP_144334122.1">
    <property type="nucleotide sequence ID" value="NZ_VLPL01000008.1"/>
</dbReference>
<gene>
    <name evidence="2" type="ORF">FO442_15475</name>
</gene>
<dbReference type="InterPro" id="IPR005240">
    <property type="entry name" value="DUF389"/>
</dbReference>
<evidence type="ECO:0000313" key="2">
    <source>
        <dbReference type="EMBL" id="TSJ41310.1"/>
    </source>
</evidence>
<evidence type="ECO:0000256" key="1">
    <source>
        <dbReference type="SAM" id="Phobius"/>
    </source>
</evidence>
<feature type="transmembrane region" description="Helical" evidence="1">
    <location>
        <begin position="234"/>
        <end position="255"/>
    </location>
</feature>
<keyword evidence="1" id="KW-0472">Membrane</keyword>
<feature type="transmembrane region" description="Helical" evidence="1">
    <location>
        <begin position="189"/>
        <end position="213"/>
    </location>
</feature>
<name>A0A556MMZ6_9FLAO</name>
<reference evidence="2 3" key="1">
    <citation type="submission" date="2019-07" db="EMBL/GenBank/DDBJ databases">
        <authorList>
            <person name="Huq M.A."/>
        </authorList>
    </citation>
    <scope>NUCLEOTIDE SEQUENCE [LARGE SCALE GENOMIC DNA]</scope>
    <source>
        <strain evidence="2 3">MAH-3</strain>
    </source>
</reference>
<proteinExistence type="predicted"/>
<feature type="transmembrane region" description="Helical" evidence="1">
    <location>
        <begin position="138"/>
        <end position="155"/>
    </location>
</feature>
<protein>
    <submittedName>
        <fullName evidence="2">TIGR00341 family protein</fullName>
    </submittedName>
</protein>
<feature type="transmembrane region" description="Helical" evidence="1">
    <location>
        <begin position="40"/>
        <end position="59"/>
    </location>
</feature>
<feature type="transmembrane region" description="Helical" evidence="1">
    <location>
        <begin position="65"/>
        <end position="87"/>
    </location>
</feature>
<accession>A0A556MMZ6</accession>
<dbReference type="EMBL" id="VLPL01000008">
    <property type="protein sequence ID" value="TSJ41310.1"/>
    <property type="molecule type" value="Genomic_DNA"/>
</dbReference>
<feature type="transmembrane region" description="Helical" evidence="1">
    <location>
        <begin position="162"/>
        <end position="183"/>
    </location>
</feature>
<sequence length="439" mass="49192">MENQNLLQFLKKFIVSRFNLRHDQANEQEVIRSITRNSDFVGANLWTLIFAILIASIGLNMNSTAVIIGAMLISPLMGPIMGVGLGIGTNNFELVKKGVRNLITATLIGIATSAIYFWITPLDEAKSELLSRITPTLWDVFIAFFGGLAGVVAATRNEKSNAIPGVAIATALMPPLCTAGYGLATGHFYYFLGALYLYLINSIFICISTFMIIRLMKFKRVSFDDPASEKKVSRYILGVIIITILPSIYLTYGIVHQSIFESNAKKFVKEQFTFKNTMVISTAVNYNTKTPEIDVSLIGKELQQSIIDSIESNLKQYQLDEAKLIVRQGFNARKEIDPSKIKTGILEELLQRDSLHTQQLKKSPEFPDIRNELKALYPTLKSYSLGNAVVRVTEGSKQDDTLTLIVLKFSTPLRRTEREKLTNWLTDRLQTDSIKLVLE</sequence>
<organism evidence="2 3">
    <name type="scientific">Fluviicola chungangensis</name>
    <dbReference type="NCBI Taxonomy" id="2597671"/>
    <lineage>
        <taxon>Bacteria</taxon>
        <taxon>Pseudomonadati</taxon>
        <taxon>Bacteroidota</taxon>
        <taxon>Flavobacteriia</taxon>
        <taxon>Flavobacteriales</taxon>
        <taxon>Crocinitomicaceae</taxon>
        <taxon>Fluviicola</taxon>
    </lineage>
</organism>
<dbReference type="Proteomes" id="UP000316008">
    <property type="component" value="Unassembled WGS sequence"/>
</dbReference>
<dbReference type="OrthoDB" id="9790659at2"/>
<keyword evidence="1" id="KW-1133">Transmembrane helix</keyword>
<dbReference type="AlphaFoldDB" id="A0A556MMZ6"/>